<feature type="region of interest" description="Disordered" evidence="3">
    <location>
        <begin position="45"/>
        <end position="65"/>
    </location>
</feature>
<dbReference type="Pfam" id="PF12936">
    <property type="entry name" value="Kri1_C"/>
    <property type="match status" value="1"/>
</dbReference>
<dbReference type="STRING" id="105785.A0A2J7RDV3"/>
<dbReference type="Pfam" id="PF05178">
    <property type="entry name" value="Kri1"/>
    <property type="match status" value="1"/>
</dbReference>
<evidence type="ECO:0000313" key="5">
    <source>
        <dbReference type="EMBL" id="PNF39017.1"/>
    </source>
</evidence>
<accession>A0A2J7RDV3</accession>
<feature type="compositionally biased region" description="Basic and acidic residues" evidence="3">
    <location>
        <begin position="329"/>
        <end position="339"/>
    </location>
</feature>
<protein>
    <recommendedName>
        <fullName evidence="2">Protein KRI1 homolog</fullName>
    </recommendedName>
</protein>
<dbReference type="FunCoup" id="A0A2J7RDV3">
    <property type="interactions" value="533"/>
</dbReference>
<dbReference type="GO" id="GO:0000447">
    <property type="term" value="P:endonucleolytic cleavage in ITS1 to separate SSU-rRNA from 5.8S rRNA and LSU-rRNA from tricistronic rRNA transcript (SSU-rRNA, 5.8S rRNA, LSU-rRNA)"/>
    <property type="evidence" value="ECO:0007669"/>
    <property type="project" value="TreeGrafter"/>
</dbReference>
<dbReference type="InterPro" id="IPR024626">
    <property type="entry name" value="Kri1-like_C"/>
</dbReference>
<comment type="caution">
    <text evidence="5">The sequence shown here is derived from an EMBL/GenBank/DDBJ whole genome shotgun (WGS) entry which is preliminary data.</text>
</comment>
<dbReference type="PANTHER" id="PTHR14490:SF5">
    <property type="entry name" value="PROTEIN KRI1 HOMOLOG"/>
    <property type="match status" value="1"/>
</dbReference>
<feature type="region of interest" description="Disordered" evidence="3">
    <location>
        <begin position="663"/>
        <end position="767"/>
    </location>
</feature>
<dbReference type="OrthoDB" id="10252032at2759"/>
<dbReference type="GO" id="GO:0005730">
    <property type="term" value="C:nucleolus"/>
    <property type="evidence" value="ECO:0007669"/>
    <property type="project" value="TreeGrafter"/>
</dbReference>
<dbReference type="InParanoid" id="A0A2J7RDV3"/>
<feature type="domain" description="Kri1-like C-terminal" evidence="4">
    <location>
        <begin position="499"/>
        <end position="585"/>
    </location>
</feature>
<evidence type="ECO:0000256" key="1">
    <source>
        <dbReference type="ARBA" id="ARBA00007473"/>
    </source>
</evidence>
<name>A0A2J7RDV3_9NEOP</name>
<keyword evidence="6" id="KW-1185">Reference proteome</keyword>
<dbReference type="EMBL" id="NEVH01005284">
    <property type="protein sequence ID" value="PNF39017.1"/>
    <property type="molecule type" value="Genomic_DNA"/>
</dbReference>
<evidence type="ECO:0000259" key="4">
    <source>
        <dbReference type="Pfam" id="PF12936"/>
    </source>
</evidence>
<dbReference type="InterPro" id="IPR018034">
    <property type="entry name" value="Kri1"/>
</dbReference>
<feature type="region of interest" description="Disordered" evidence="3">
    <location>
        <begin position="134"/>
        <end position="155"/>
    </location>
</feature>
<feature type="region of interest" description="Disordered" evidence="3">
    <location>
        <begin position="318"/>
        <end position="339"/>
    </location>
</feature>
<dbReference type="GO" id="GO:0030686">
    <property type="term" value="C:90S preribosome"/>
    <property type="evidence" value="ECO:0007669"/>
    <property type="project" value="TreeGrafter"/>
</dbReference>
<feature type="region of interest" description="Disordered" evidence="3">
    <location>
        <begin position="597"/>
        <end position="625"/>
    </location>
</feature>
<feature type="compositionally biased region" description="Basic residues" evidence="3">
    <location>
        <begin position="756"/>
        <end position="767"/>
    </location>
</feature>
<dbReference type="Proteomes" id="UP000235965">
    <property type="component" value="Unassembled WGS sequence"/>
</dbReference>
<gene>
    <name evidence="5" type="ORF">B7P43_G05991</name>
</gene>
<feature type="compositionally biased region" description="Polar residues" evidence="3">
    <location>
        <begin position="145"/>
        <end position="155"/>
    </location>
</feature>
<dbReference type="AlphaFoldDB" id="A0A2J7RDV3"/>
<reference evidence="5 6" key="1">
    <citation type="submission" date="2017-12" db="EMBL/GenBank/DDBJ databases">
        <title>Hemimetabolous genomes reveal molecular basis of termite eusociality.</title>
        <authorList>
            <person name="Harrison M.C."/>
            <person name="Jongepier E."/>
            <person name="Robertson H.M."/>
            <person name="Arning N."/>
            <person name="Bitard-Feildel T."/>
            <person name="Chao H."/>
            <person name="Childers C.P."/>
            <person name="Dinh H."/>
            <person name="Doddapaneni H."/>
            <person name="Dugan S."/>
            <person name="Gowin J."/>
            <person name="Greiner C."/>
            <person name="Han Y."/>
            <person name="Hu H."/>
            <person name="Hughes D.S.T."/>
            <person name="Huylmans A.-K."/>
            <person name="Kemena C."/>
            <person name="Kremer L.P.M."/>
            <person name="Lee S.L."/>
            <person name="Lopez-Ezquerra A."/>
            <person name="Mallet L."/>
            <person name="Monroy-Kuhn J.M."/>
            <person name="Moser A."/>
            <person name="Murali S.C."/>
            <person name="Muzny D.M."/>
            <person name="Otani S."/>
            <person name="Piulachs M.-D."/>
            <person name="Poelchau M."/>
            <person name="Qu J."/>
            <person name="Schaub F."/>
            <person name="Wada-Katsumata A."/>
            <person name="Worley K.C."/>
            <person name="Xie Q."/>
            <person name="Ylla G."/>
            <person name="Poulsen M."/>
            <person name="Gibbs R.A."/>
            <person name="Schal C."/>
            <person name="Richards S."/>
            <person name="Belles X."/>
            <person name="Korb J."/>
            <person name="Bornberg-Bauer E."/>
        </authorList>
    </citation>
    <scope>NUCLEOTIDE SEQUENCE [LARGE SCALE GENOMIC DNA]</scope>
    <source>
        <tissue evidence="5">Whole body</tissue>
    </source>
</reference>
<evidence type="ECO:0000313" key="6">
    <source>
        <dbReference type="Proteomes" id="UP000235965"/>
    </source>
</evidence>
<proteinExistence type="inferred from homology"/>
<evidence type="ECO:0000256" key="3">
    <source>
        <dbReference type="SAM" id="MobiDB-lite"/>
    </source>
</evidence>
<sequence length="767" mass="90749">MLLGDDSDSEVKLEINKNYAGRYNSWRHKEELQKLKDRYGEELAKDAYKSNDDSSSSEEDEYAEHLTQQLEKDFFKTLSCLKKRDPSIYDEKVSFFADNNLTKSRGRNVDAKKSDKRPLFLRDYERKLIVEREGQLSEEGEGSECNASLRPQSPTIAEEQNLIKESLKDALKDSDDDNDGEMWGGLFQKRHKTQADVEKEEEDYKEWLKGQREELSDKKTESELKYLHDYWNNPSLNSQELFLKDYILNKRFLEASEDDDYVPTYDEIVHDSDENLSEDEKTIEKQEEFEHKFNFRFEEPDKEFVKRYPRTMANSLRKCDDRRKKKRREVKERKEAEEARKREELKRLKALKRKEIMEKIEKLKQITGNDEVGFKDEDLEGDFDPHEHDKRMRQIFNCEYYNGDEREKPEFPELDEELEIENWDAWNGRNNEMESQQNEYEPHCEDPDFNMDCDYNPANQLHSEFIQAASRKKKGKKKGSKFAQVVANKKPVFDFNSQTFDQYIDEYYKLDFEDIIGDMPCRFKYRNVIPNSFGLSIDEILKAEDKELNQWCSLKKAVQYRPEHVEKYDIHAYNRKSKSENLKRKIFSSLYSEELSEQQTENEETKSKRKRKHKKEVNSCSSDDVELHDDVKKKNVVHNCSVQSSGTGEAEGLSVDNKKRLISSHDSNDIQNEQSSNTQKEKKKKKRKIRSEESNEFSHVTHVETLSVPLLPKKHNSKNACGKRIQKVSWQSDQSKKQENPAISDARLRAYGINPKKYKNKLKYGNN</sequence>
<dbReference type="PANTHER" id="PTHR14490">
    <property type="entry name" value="ZINC FINGER, ZZ TYPE"/>
    <property type="match status" value="1"/>
</dbReference>
<comment type="similarity">
    <text evidence="1">Belongs to the KRI1 family.</text>
</comment>
<evidence type="ECO:0000256" key="2">
    <source>
        <dbReference type="ARBA" id="ARBA00017294"/>
    </source>
</evidence>
<organism evidence="5 6">
    <name type="scientific">Cryptotermes secundus</name>
    <dbReference type="NCBI Taxonomy" id="105785"/>
    <lineage>
        <taxon>Eukaryota</taxon>
        <taxon>Metazoa</taxon>
        <taxon>Ecdysozoa</taxon>
        <taxon>Arthropoda</taxon>
        <taxon>Hexapoda</taxon>
        <taxon>Insecta</taxon>
        <taxon>Pterygota</taxon>
        <taxon>Neoptera</taxon>
        <taxon>Polyneoptera</taxon>
        <taxon>Dictyoptera</taxon>
        <taxon>Blattodea</taxon>
        <taxon>Blattoidea</taxon>
        <taxon>Termitoidae</taxon>
        <taxon>Kalotermitidae</taxon>
        <taxon>Cryptotermitinae</taxon>
        <taxon>Cryptotermes</taxon>
    </lineage>
</organism>